<dbReference type="GO" id="GO:0003824">
    <property type="term" value="F:catalytic activity"/>
    <property type="evidence" value="ECO:0007669"/>
    <property type="project" value="UniProtKB-KW"/>
</dbReference>
<dbReference type="OrthoDB" id="6491597at2759"/>
<evidence type="ECO:0000313" key="3">
    <source>
        <dbReference type="EMBL" id="GFU23152.1"/>
    </source>
</evidence>
<dbReference type="Pfam" id="PF17919">
    <property type="entry name" value="RT_RNaseH_2"/>
    <property type="match status" value="1"/>
</dbReference>
<keyword evidence="4" id="KW-1185">Reference proteome</keyword>
<dbReference type="Proteomes" id="UP000887013">
    <property type="component" value="Unassembled WGS sequence"/>
</dbReference>
<organism evidence="3 4">
    <name type="scientific">Nephila pilipes</name>
    <name type="common">Giant wood spider</name>
    <name type="synonym">Nephila maculata</name>
    <dbReference type="NCBI Taxonomy" id="299642"/>
    <lineage>
        <taxon>Eukaryota</taxon>
        <taxon>Metazoa</taxon>
        <taxon>Ecdysozoa</taxon>
        <taxon>Arthropoda</taxon>
        <taxon>Chelicerata</taxon>
        <taxon>Arachnida</taxon>
        <taxon>Araneae</taxon>
        <taxon>Araneomorphae</taxon>
        <taxon>Entelegynae</taxon>
        <taxon>Araneoidea</taxon>
        <taxon>Nephilidae</taxon>
        <taxon>Nephila</taxon>
    </lineage>
</organism>
<keyword evidence="1" id="KW-0511">Multifunctional enzyme</keyword>
<name>A0A8X6QK17_NEPPI</name>
<feature type="domain" description="Reverse transcriptase/retrotransposon-derived protein RNase H-like" evidence="2">
    <location>
        <begin position="21"/>
        <end position="96"/>
    </location>
</feature>
<protein>
    <submittedName>
        <fullName evidence="3">Retrovirus-related Pol polyprotein from transposon opus</fullName>
    </submittedName>
</protein>
<dbReference type="EMBL" id="BMAW01031889">
    <property type="protein sequence ID" value="GFU23152.1"/>
    <property type="molecule type" value="Genomic_DNA"/>
</dbReference>
<comment type="caution">
    <text evidence="3">The sequence shown here is derived from an EMBL/GenBank/DDBJ whole genome shotgun (WGS) entry which is preliminary data.</text>
</comment>
<reference evidence="3" key="1">
    <citation type="submission" date="2020-08" db="EMBL/GenBank/DDBJ databases">
        <title>Multicomponent nature underlies the extraordinary mechanical properties of spider dragline silk.</title>
        <authorList>
            <person name="Kono N."/>
            <person name="Nakamura H."/>
            <person name="Mori M."/>
            <person name="Yoshida Y."/>
            <person name="Ohtoshi R."/>
            <person name="Malay A.D."/>
            <person name="Moran D.A.P."/>
            <person name="Tomita M."/>
            <person name="Numata K."/>
            <person name="Arakawa K."/>
        </authorList>
    </citation>
    <scope>NUCLEOTIDE SEQUENCE</scope>
</reference>
<evidence type="ECO:0000256" key="1">
    <source>
        <dbReference type="ARBA" id="ARBA00023268"/>
    </source>
</evidence>
<dbReference type="InterPro" id="IPR050951">
    <property type="entry name" value="Retrovirus_Pol_polyprotein"/>
</dbReference>
<evidence type="ECO:0000313" key="4">
    <source>
        <dbReference type="Proteomes" id="UP000887013"/>
    </source>
</evidence>
<dbReference type="PANTHER" id="PTHR37984:SF5">
    <property type="entry name" value="PROTEIN NYNRIN-LIKE"/>
    <property type="match status" value="1"/>
</dbReference>
<dbReference type="InterPro" id="IPR041577">
    <property type="entry name" value="RT_RNaseH_2"/>
</dbReference>
<dbReference type="InterPro" id="IPR043502">
    <property type="entry name" value="DNA/RNA_pol_sf"/>
</dbReference>
<gene>
    <name evidence="3" type="primary">X975_00807</name>
    <name evidence="3" type="ORF">NPIL_123131</name>
</gene>
<evidence type="ECO:0000259" key="2">
    <source>
        <dbReference type="Pfam" id="PF17919"/>
    </source>
</evidence>
<feature type="non-terminal residue" evidence="3">
    <location>
        <position position="1"/>
    </location>
</feature>
<dbReference type="GO" id="GO:0071897">
    <property type="term" value="P:DNA biosynthetic process"/>
    <property type="evidence" value="ECO:0007669"/>
    <property type="project" value="UniProtKB-ARBA"/>
</dbReference>
<proteinExistence type="predicted"/>
<sequence>IGGGKHGPDEEKVAAIKNLVMPTTKKPNAGLPFQIHYGLSDYGVGSNLTHQDSEGNCKPIAFASQKLTTTQRNWANVKKETWSVLFGLKKFEKWIY</sequence>
<accession>A0A8X6QK17</accession>
<dbReference type="PANTHER" id="PTHR37984">
    <property type="entry name" value="PROTEIN CBG26694"/>
    <property type="match status" value="1"/>
</dbReference>
<dbReference type="SUPFAM" id="SSF56672">
    <property type="entry name" value="DNA/RNA polymerases"/>
    <property type="match status" value="1"/>
</dbReference>
<dbReference type="AlphaFoldDB" id="A0A8X6QK17"/>